<gene>
    <name evidence="1" type="ORF">NM688_g3104</name>
</gene>
<evidence type="ECO:0000313" key="1">
    <source>
        <dbReference type="EMBL" id="KAJ3554447.1"/>
    </source>
</evidence>
<name>A0ACC1T6G6_9APHY</name>
<comment type="caution">
    <text evidence="1">The sequence shown here is derived from an EMBL/GenBank/DDBJ whole genome shotgun (WGS) entry which is preliminary data.</text>
</comment>
<organism evidence="1 2">
    <name type="scientific">Phlebia brevispora</name>
    <dbReference type="NCBI Taxonomy" id="194682"/>
    <lineage>
        <taxon>Eukaryota</taxon>
        <taxon>Fungi</taxon>
        <taxon>Dikarya</taxon>
        <taxon>Basidiomycota</taxon>
        <taxon>Agaricomycotina</taxon>
        <taxon>Agaricomycetes</taxon>
        <taxon>Polyporales</taxon>
        <taxon>Meruliaceae</taxon>
        <taxon>Phlebia</taxon>
    </lineage>
</organism>
<protein>
    <submittedName>
        <fullName evidence="1">Uncharacterized protein</fullName>
    </submittedName>
</protein>
<evidence type="ECO:0000313" key="2">
    <source>
        <dbReference type="Proteomes" id="UP001148662"/>
    </source>
</evidence>
<reference evidence="1" key="1">
    <citation type="submission" date="2022-07" db="EMBL/GenBank/DDBJ databases">
        <title>Genome Sequence of Phlebia brevispora.</title>
        <authorList>
            <person name="Buettner E."/>
        </authorList>
    </citation>
    <scope>NUCLEOTIDE SEQUENCE</scope>
    <source>
        <strain evidence="1">MPL23</strain>
    </source>
</reference>
<dbReference type="Proteomes" id="UP001148662">
    <property type="component" value="Unassembled WGS sequence"/>
</dbReference>
<accession>A0ACC1T6G6</accession>
<sequence>MSDDAATDAYLMWVAFKYTLIGYGALTPCQVTLRLDEYLLALVAYEYFITFQDEVNIIWRSKWTAGKALFLITRYLMIIVSVITFLMPTPTYARYVASPPSIVLQQVFTQSLVLSFAAFSALRVYALRDRSWAVALLVMLCNTIPVVINVYFSVTGEPVFIPVKSITPQCGINLTPSVEAIFIRKPMETSAGLQNLIPL</sequence>
<keyword evidence="2" id="KW-1185">Reference proteome</keyword>
<dbReference type="EMBL" id="JANHOG010000429">
    <property type="protein sequence ID" value="KAJ3554447.1"/>
    <property type="molecule type" value="Genomic_DNA"/>
</dbReference>
<proteinExistence type="predicted"/>